<protein>
    <submittedName>
        <fullName evidence="1">Uncharacterized protein</fullName>
    </submittedName>
</protein>
<keyword evidence="2" id="KW-1185">Reference proteome</keyword>
<dbReference type="EMBL" id="MLHH01000004">
    <property type="protein sequence ID" value="OOF37376.1"/>
    <property type="molecule type" value="Genomic_DNA"/>
</dbReference>
<sequence>MTQLTLQHPEKQAKLTALLSDFNGKKAALIALSDELNTLERKQAKNNATIAAVRHEFETEIAKIKAKFETESELTLDDYSATQKLKAELKSRVDFFTALNEDLEQKLYDKREEVYTAKQDFLTFRKQICRFTAEALIDEFMTKNKAQIALFKGLFVQSGEYDPQTGRDSHDEFNDFIIKKFNVELTTPEELKIPPLALAADWKPKTPTQKHVERFQVQEEKGLKRLLIEM</sequence>
<dbReference type="Proteomes" id="UP000189437">
    <property type="component" value="Unassembled WGS sequence"/>
</dbReference>
<dbReference type="RefSeq" id="WP_077426550.1">
    <property type="nucleotide sequence ID" value="NZ_MLHH01000004.1"/>
</dbReference>
<name>A0A1V3IB31_9PAST</name>
<gene>
    <name evidence="1" type="ORF">BKK48_02075</name>
</gene>
<evidence type="ECO:0000313" key="1">
    <source>
        <dbReference type="EMBL" id="OOF37376.1"/>
    </source>
</evidence>
<dbReference type="AlphaFoldDB" id="A0A1V3IB31"/>
<evidence type="ECO:0000313" key="2">
    <source>
        <dbReference type="Proteomes" id="UP000189437"/>
    </source>
</evidence>
<comment type="caution">
    <text evidence="1">The sequence shown here is derived from an EMBL/GenBank/DDBJ whole genome shotgun (WGS) entry which is preliminary data.</text>
</comment>
<accession>A0A1V3IB31</accession>
<reference evidence="1 2" key="1">
    <citation type="submission" date="2016-10" db="EMBL/GenBank/DDBJ databases">
        <title>Rodentibacter gen. nov. and new species.</title>
        <authorList>
            <person name="Christensen H."/>
        </authorList>
    </citation>
    <scope>NUCLEOTIDE SEQUENCE [LARGE SCALE GENOMIC DNA]</scope>
    <source>
        <strain evidence="1 2">Ac69</strain>
    </source>
</reference>
<proteinExistence type="predicted"/>
<dbReference type="OrthoDB" id="5673857at2"/>
<organism evidence="1 2">
    <name type="scientific">Rodentibacter heidelbergensis</name>
    <dbReference type="NCBI Taxonomy" id="1908258"/>
    <lineage>
        <taxon>Bacteria</taxon>
        <taxon>Pseudomonadati</taxon>
        <taxon>Pseudomonadota</taxon>
        <taxon>Gammaproteobacteria</taxon>
        <taxon>Pasteurellales</taxon>
        <taxon>Pasteurellaceae</taxon>
        <taxon>Rodentibacter</taxon>
    </lineage>
</organism>